<dbReference type="AlphaFoldDB" id="A0A212RJ90"/>
<evidence type="ECO:0000313" key="3">
    <source>
        <dbReference type="Proteomes" id="UP000197025"/>
    </source>
</evidence>
<dbReference type="InParanoid" id="A0A212RJ90"/>
<dbReference type="SUPFAM" id="SSF51338">
    <property type="entry name" value="Composite domain of metallo-dependent hydrolases"/>
    <property type="match status" value="1"/>
</dbReference>
<dbReference type="RefSeq" id="WP_088572062.1">
    <property type="nucleotide sequence ID" value="NZ_FYEK01000061.1"/>
</dbReference>
<dbReference type="Gene3D" id="2.30.40.10">
    <property type="entry name" value="Urease, subunit C, domain 1"/>
    <property type="match status" value="1"/>
</dbReference>
<gene>
    <name evidence="2" type="ORF">SAMN02746019_00016050</name>
</gene>
<dbReference type="Pfam" id="PF07969">
    <property type="entry name" value="Amidohydro_3"/>
    <property type="match status" value="1"/>
</dbReference>
<dbReference type="OrthoDB" id="9767366at2"/>
<proteinExistence type="predicted"/>
<dbReference type="PANTHER" id="PTHR22642">
    <property type="entry name" value="IMIDAZOLONEPROPIONASE"/>
    <property type="match status" value="1"/>
</dbReference>
<dbReference type="CDD" id="cd01300">
    <property type="entry name" value="YtcJ_like"/>
    <property type="match status" value="1"/>
</dbReference>
<name>A0A212RJ90_9CHLR</name>
<dbReference type="Gene3D" id="3.10.310.70">
    <property type="match status" value="1"/>
</dbReference>
<evidence type="ECO:0000313" key="2">
    <source>
        <dbReference type="EMBL" id="SNB72464.1"/>
    </source>
</evidence>
<dbReference type="InterPro" id="IPR013108">
    <property type="entry name" value="Amidohydro_3"/>
</dbReference>
<dbReference type="EMBL" id="FYEK01000061">
    <property type="protein sequence ID" value="SNB72464.1"/>
    <property type="molecule type" value="Genomic_DNA"/>
</dbReference>
<feature type="domain" description="Amidohydrolase 3" evidence="1">
    <location>
        <begin position="51"/>
        <end position="521"/>
    </location>
</feature>
<dbReference type="Gene3D" id="3.20.20.140">
    <property type="entry name" value="Metal-dependent hydrolases"/>
    <property type="match status" value="1"/>
</dbReference>
<dbReference type="PANTHER" id="PTHR22642:SF2">
    <property type="entry name" value="PROTEIN LONG AFTER FAR-RED 3"/>
    <property type="match status" value="1"/>
</dbReference>
<dbReference type="GO" id="GO:0016810">
    <property type="term" value="F:hydrolase activity, acting on carbon-nitrogen (but not peptide) bonds"/>
    <property type="evidence" value="ECO:0007669"/>
    <property type="project" value="InterPro"/>
</dbReference>
<sequence>MQAADWILWNARIYTQDPEQPEAEALAVVGETLAAVGPMEAVRAWQGPRTRVLDLKGATVLPGLIDAHFHLEGYARLQMGVDVDTPTLEEALARVARQAATRPPREWIVGRGWLQERWGRFPTADDLDRVAPAHPVALWARSGHALWVNREAMRRAGVTRDTPDPPGGRIARDAAGEPTGLFFERAIDLIAQIIPEPSVEELAEALYEVLYELATLGLTAVHNFDGPRSFAALQILHARGDLPLRVVQHIPLSALDHALAVGLRTGFGDAWLRIGSVKIFADGALGPRTAWMLEPYEGEPENTGIAYTSPEVMREAAHRATLGGLSLAIHAIGDRANREVLDLFEALRALEAQRGIPPEARRHRIEHAQLVHPADIPRFGALGIVASMQPIHAVSDRPMAERYWGSRCATAYAWRRLKAAGARLAFGSDAPVEPPNPWWGLHAAVVRDGWHPEQALSLTEALEAYTMGPAWAAGLERWQGRLRPGMWADLIVLPEDPFRIPPDALRDLEVLGTMVGGRWVFRKGSHLLD</sequence>
<keyword evidence="3" id="KW-1185">Reference proteome</keyword>
<reference evidence="3" key="1">
    <citation type="submission" date="2017-06" db="EMBL/GenBank/DDBJ databases">
        <authorList>
            <person name="Varghese N."/>
            <person name="Submissions S."/>
        </authorList>
    </citation>
    <scope>NUCLEOTIDE SEQUENCE [LARGE SCALE GENOMIC DNA]</scope>
    <source>
        <strain evidence="3">JAD2</strain>
    </source>
</reference>
<organism evidence="2 3">
    <name type="scientific">Thermoflexus hugenholtzii JAD2</name>
    <dbReference type="NCBI Taxonomy" id="877466"/>
    <lineage>
        <taxon>Bacteria</taxon>
        <taxon>Bacillati</taxon>
        <taxon>Chloroflexota</taxon>
        <taxon>Thermoflexia</taxon>
        <taxon>Thermoflexales</taxon>
        <taxon>Thermoflexaceae</taxon>
        <taxon>Thermoflexus</taxon>
    </lineage>
</organism>
<accession>A0A212RJ90</accession>
<dbReference type="Proteomes" id="UP000197025">
    <property type="component" value="Unassembled WGS sequence"/>
</dbReference>
<dbReference type="InterPro" id="IPR032466">
    <property type="entry name" value="Metal_Hydrolase"/>
</dbReference>
<dbReference type="InterPro" id="IPR011059">
    <property type="entry name" value="Metal-dep_hydrolase_composite"/>
</dbReference>
<protein>
    <recommendedName>
        <fullName evidence="1">Amidohydrolase 3 domain-containing protein</fullName>
    </recommendedName>
</protein>
<dbReference type="InterPro" id="IPR033932">
    <property type="entry name" value="YtcJ-like"/>
</dbReference>
<evidence type="ECO:0000259" key="1">
    <source>
        <dbReference type="Pfam" id="PF07969"/>
    </source>
</evidence>
<dbReference type="SUPFAM" id="SSF51556">
    <property type="entry name" value="Metallo-dependent hydrolases"/>
    <property type="match status" value="1"/>
</dbReference>